<dbReference type="Pfam" id="PF01071">
    <property type="entry name" value="GARS_A"/>
    <property type="match status" value="1"/>
</dbReference>
<dbReference type="FunFam" id="3.30.1330.10:FF:000001">
    <property type="entry name" value="Phosphoribosylformylglycinamidine cyclo-ligase"/>
    <property type="match status" value="1"/>
</dbReference>
<dbReference type="InterPro" id="IPR010918">
    <property type="entry name" value="PurM-like_C_dom"/>
</dbReference>
<dbReference type="Gene3D" id="3.30.1330.10">
    <property type="entry name" value="PurM-like, N-terminal domain"/>
    <property type="match status" value="1"/>
</dbReference>
<dbReference type="InterPro" id="IPR011761">
    <property type="entry name" value="ATP-grasp"/>
</dbReference>
<organism evidence="24">
    <name type="scientific">Blastocystis hominis</name>
    <dbReference type="NCBI Taxonomy" id="12968"/>
    <lineage>
        <taxon>Eukaryota</taxon>
        <taxon>Sar</taxon>
        <taxon>Stramenopiles</taxon>
        <taxon>Bigyra</taxon>
        <taxon>Opalozoa</taxon>
        <taxon>Opalinata</taxon>
        <taxon>Blastocystidae</taxon>
        <taxon>Blastocystis</taxon>
    </lineage>
</organism>
<dbReference type="SUPFAM" id="SSF51246">
    <property type="entry name" value="Rudiment single hybrid motif"/>
    <property type="match status" value="1"/>
</dbReference>
<comment type="catalytic activity">
    <reaction evidence="21">
        <text>2-formamido-N(1)-(5-O-phospho-beta-D-ribosyl)acetamidine + ATP = 5-amino-1-(5-phospho-beta-D-ribosyl)imidazole + ADP + phosphate + H(+)</text>
        <dbReference type="Rhea" id="RHEA:23032"/>
        <dbReference type="ChEBI" id="CHEBI:15378"/>
        <dbReference type="ChEBI" id="CHEBI:30616"/>
        <dbReference type="ChEBI" id="CHEBI:43474"/>
        <dbReference type="ChEBI" id="CHEBI:137981"/>
        <dbReference type="ChEBI" id="CHEBI:147287"/>
        <dbReference type="ChEBI" id="CHEBI:456216"/>
        <dbReference type="EC" id="6.3.3.1"/>
    </reaction>
</comment>
<dbReference type="FunFam" id="3.90.600.10:FF:000001">
    <property type="entry name" value="Trifunctional purine biosynthetic protein adenosine-3"/>
    <property type="match status" value="1"/>
</dbReference>
<keyword evidence="15 22" id="KW-0067">ATP-binding</keyword>
<dbReference type="InterPro" id="IPR013815">
    <property type="entry name" value="ATP_grasp_subdomain_1"/>
</dbReference>
<keyword evidence="9" id="KW-0963">Cytoplasm</keyword>
<comment type="subcellular location">
    <subcellularLocation>
        <location evidence="1">Cytoplasm</location>
    </subcellularLocation>
</comment>
<dbReference type="EMBL" id="FN668661">
    <property type="protein sequence ID" value="CBK23719.2"/>
    <property type="molecule type" value="Genomic_DNA"/>
</dbReference>
<dbReference type="SUPFAM" id="SSF52440">
    <property type="entry name" value="PreATP-grasp domain"/>
    <property type="match status" value="1"/>
</dbReference>
<dbReference type="GO" id="GO:0006189">
    <property type="term" value="P:'de novo' IMP biosynthetic process"/>
    <property type="evidence" value="ECO:0007669"/>
    <property type="project" value="UniProtKB-UniPathway"/>
</dbReference>
<dbReference type="GO" id="GO:0004641">
    <property type="term" value="F:phosphoribosylformylglycinamidine cyclo-ligase activity"/>
    <property type="evidence" value="ECO:0007669"/>
    <property type="project" value="UniProtKB-EC"/>
</dbReference>
<evidence type="ECO:0000256" key="1">
    <source>
        <dbReference type="ARBA" id="ARBA00004496"/>
    </source>
</evidence>
<dbReference type="GO" id="GO:0004637">
    <property type="term" value="F:phosphoribosylamine-glycine ligase activity"/>
    <property type="evidence" value="ECO:0007669"/>
    <property type="project" value="UniProtKB-EC"/>
</dbReference>
<dbReference type="OMA" id="EVMQACC"/>
<keyword evidence="25" id="KW-1185">Reference proteome</keyword>
<dbReference type="GO" id="GO:0005829">
    <property type="term" value="C:cytosol"/>
    <property type="evidence" value="ECO:0007669"/>
    <property type="project" value="TreeGrafter"/>
</dbReference>
<evidence type="ECO:0000256" key="8">
    <source>
        <dbReference type="ARBA" id="ARBA00020367"/>
    </source>
</evidence>
<dbReference type="GO" id="GO:0004644">
    <property type="term" value="F:phosphoribosylglycinamide formyltransferase activity"/>
    <property type="evidence" value="ECO:0007669"/>
    <property type="project" value="InterPro"/>
</dbReference>
<dbReference type="Pfam" id="PF02843">
    <property type="entry name" value="GARS_C"/>
    <property type="match status" value="1"/>
</dbReference>
<evidence type="ECO:0000256" key="18">
    <source>
        <dbReference type="ARBA" id="ARBA00031908"/>
    </source>
</evidence>
<evidence type="ECO:0000256" key="9">
    <source>
        <dbReference type="ARBA" id="ARBA00022490"/>
    </source>
</evidence>
<dbReference type="Gene3D" id="3.40.50.170">
    <property type="entry name" value="Formyl transferase, N-terminal domain"/>
    <property type="match status" value="1"/>
</dbReference>
<dbReference type="InterPro" id="IPR000115">
    <property type="entry name" value="PRibGlycinamide_synth"/>
</dbReference>
<comment type="similarity">
    <text evidence="5">Belongs to the AIR synthase family.</text>
</comment>
<dbReference type="InterPro" id="IPR016188">
    <property type="entry name" value="PurM-like_N"/>
</dbReference>
<dbReference type="GO" id="GO:0005524">
    <property type="term" value="F:ATP binding"/>
    <property type="evidence" value="ECO:0007669"/>
    <property type="project" value="UniProtKB-UniRule"/>
</dbReference>
<keyword evidence="13 22" id="KW-0547">Nucleotide-binding</keyword>
<evidence type="ECO:0000256" key="2">
    <source>
        <dbReference type="ARBA" id="ARBA00004686"/>
    </source>
</evidence>
<accession>D8M6G6</accession>
<evidence type="ECO:0000256" key="16">
    <source>
        <dbReference type="ARBA" id="ARBA00023211"/>
    </source>
</evidence>
<dbReference type="SUPFAM" id="SSF56042">
    <property type="entry name" value="PurM C-terminal domain-like"/>
    <property type="match status" value="1"/>
</dbReference>
<evidence type="ECO:0000256" key="21">
    <source>
        <dbReference type="ARBA" id="ARBA00049057"/>
    </source>
</evidence>
<evidence type="ECO:0000256" key="4">
    <source>
        <dbReference type="ARBA" id="ARBA00007423"/>
    </source>
</evidence>
<keyword evidence="11" id="KW-0808">Transferase</keyword>
<evidence type="ECO:0000256" key="20">
    <source>
        <dbReference type="ARBA" id="ARBA00033093"/>
    </source>
</evidence>
<keyword evidence="16" id="KW-0464">Manganese</keyword>
<dbReference type="Proteomes" id="UP000008312">
    <property type="component" value="Unassembled WGS sequence"/>
</dbReference>
<dbReference type="HAMAP" id="MF_01930">
    <property type="entry name" value="PurN"/>
    <property type="match status" value="1"/>
</dbReference>
<comment type="similarity">
    <text evidence="4">In the N-terminal section; belongs to the GARS family.</text>
</comment>
<dbReference type="Gene3D" id="3.90.600.10">
    <property type="entry name" value="Phosphoribosylglycinamide synthetase, C-terminal domain"/>
    <property type="match status" value="1"/>
</dbReference>
<evidence type="ECO:0000256" key="15">
    <source>
        <dbReference type="ARBA" id="ARBA00022840"/>
    </source>
</evidence>
<dbReference type="FunFam" id="3.30.1490.20:FF:000006">
    <property type="entry name" value="phosphoribosylamine--glycine ligase, chloroplastic-like"/>
    <property type="match status" value="1"/>
</dbReference>
<evidence type="ECO:0000313" key="25">
    <source>
        <dbReference type="Proteomes" id="UP000008312"/>
    </source>
</evidence>
<name>D8M6G6_BLAHO</name>
<evidence type="ECO:0000256" key="14">
    <source>
        <dbReference type="ARBA" id="ARBA00022755"/>
    </source>
</evidence>
<dbReference type="InterPro" id="IPR020561">
    <property type="entry name" value="PRibGlycinamid_synth_ATP-grasp"/>
</dbReference>
<dbReference type="Gene3D" id="3.90.650.10">
    <property type="entry name" value="PurM-like C-terminal domain"/>
    <property type="match status" value="1"/>
</dbReference>
<reference evidence="24" key="1">
    <citation type="submission" date="2010-02" db="EMBL/GenBank/DDBJ databases">
        <title>Sequencing and annotation of the Blastocystis hominis genome.</title>
        <authorList>
            <person name="Wincker P."/>
        </authorList>
    </citation>
    <scope>NUCLEOTIDE SEQUENCE</scope>
    <source>
        <strain evidence="24">Singapore isolate B</strain>
    </source>
</reference>
<dbReference type="Pfam" id="PF00551">
    <property type="entry name" value="Formyl_trans_N"/>
    <property type="match status" value="1"/>
</dbReference>
<evidence type="ECO:0000256" key="11">
    <source>
        <dbReference type="ARBA" id="ARBA00022679"/>
    </source>
</evidence>
<dbReference type="PANTHER" id="PTHR10520">
    <property type="entry name" value="TRIFUNCTIONAL PURINE BIOSYNTHETIC PROTEIN ADENOSINE-3-RELATED"/>
    <property type="match status" value="1"/>
</dbReference>
<dbReference type="Pfam" id="PF02769">
    <property type="entry name" value="AIRS_C"/>
    <property type="match status" value="1"/>
</dbReference>
<dbReference type="Pfam" id="PF02844">
    <property type="entry name" value="GARS_N"/>
    <property type="match status" value="1"/>
</dbReference>
<gene>
    <name evidence="24" type="ORF">GSBLH_T00003543001</name>
</gene>
<proteinExistence type="inferred from homology"/>
<comment type="pathway">
    <text evidence="3">Purine metabolism; IMP biosynthesis via de novo pathway; N(1)-(5-phospho-D-ribosyl)glycinamide from 5-phospho-alpha-D-ribose 1-diphosphate: step 2/2.</text>
</comment>
<dbReference type="RefSeq" id="XP_012897767.1">
    <property type="nucleotide sequence ID" value="XM_013042313.1"/>
</dbReference>
<keyword evidence="10" id="KW-0436">Ligase</keyword>
<dbReference type="AlphaFoldDB" id="D8M6G6"/>
<dbReference type="GO" id="GO:0046872">
    <property type="term" value="F:metal ion binding"/>
    <property type="evidence" value="ECO:0007669"/>
    <property type="project" value="UniProtKB-KW"/>
</dbReference>
<evidence type="ECO:0000256" key="19">
    <source>
        <dbReference type="ARBA" id="ARBA00032931"/>
    </source>
</evidence>
<evidence type="ECO:0000256" key="22">
    <source>
        <dbReference type="PROSITE-ProRule" id="PRU00409"/>
    </source>
</evidence>
<dbReference type="HAMAP" id="MF_00138">
    <property type="entry name" value="GARS"/>
    <property type="match status" value="1"/>
</dbReference>
<dbReference type="CDD" id="cd08645">
    <property type="entry name" value="FMT_core_GART"/>
    <property type="match status" value="1"/>
</dbReference>
<dbReference type="GeneID" id="24920637"/>
<evidence type="ECO:0000259" key="23">
    <source>
        <dbReference type="PROSITE" id="PS50975"/>
    </source>
</evidence>
<dbReference type="PROSITE" id="PS50975">
    <property type="entry name" value="ATP_GRASP"/>
    <property type="match status" value="1"/>
</dbReference>
<dbReference type="EC" id="6.3.3.1" evidence="6"/>
<dbReference type="SUPFAM" id="SSF53328">
    <property type="entry name" value="Formyltransferase"/>
    <property type="match status" value="1"/>
</dbReference>
<evidence type="ECO:0000256" key="7">
    <source>
        <dbReference type="ARBA" id="ARBA00013255"/>
    </source>
</evidence>
<evidence type="ECO:0000256" key="3">
    <source>
        <dbReference type="ARBA" id="ARBA00005174"/>
    </source>
</evidence>
<dbReference type="InterPro" id="IPR036477">
    <property type="entry name" value="Formyl_transf_N_sf"/>
</dbReference>
<keyword evidence="14" id="KW-0658">Purine biosynthesis</keyword>
<dbReference type="InterPro" id="IPR011054">
    <property type="entry name" value="Rudment_hybrid_motif"/>
</dbReference>
<dbReference type="FunFam" id="3.40.50.20:FF:000006">
    <property type="entry name" value="Phosphoribosylamine--glycine ligase, chloroplastic"/>
    <property type="match status" value="1"/>
</dbReference>
<dbReference type="PANTHER" id="PTHR10520:SF12">
    <property type="entry name" value="TRIFUNCTIONAL PURINE BIOSYNTHETIC PROTEIN ADENOSINE-3"/>
    <property type="match status" value="1"/>
</dbReference>
<keyword evidence="17" id="KW-0511">Multifunctional enzyme</keyword>
<dbReference type="PROSITE" id="PS00184">
    <property type="entry name" value="GARS"/>
    <property type="match status" value="1"/>
</dbReference>
<dbReference type="InterPro" id="IPR036676">
    <property type="entry name" value="PurM-like_C_sf"/>
</dbReference>
<dbReference type="HAMAP" id="MF_00741">
    <property type="entry name" value="AIRS"/>
    <property type="match status" value="1"/>
</dbReference>
<comment type="pathway">
    <text evidence="2">Purine metabolism; IMP biosynthesis via de novo pathway; 5-amino-1-(5-phospho-D-ribosyl)imidazole from N(2)-formyl-N(1)-(5-phospho-D-ribosyl)glycinamide: step 2/2.</text>
</comment>
<dbReference type="Gene3D" id="3.30.470.20">
    <property type="entry name" value="ATP-grasp fold, B domain"/>
    <property type="match status" value="1"/>
</dbReference>
<dbReference type="SMART" id="SM01210">
    <property type="entry name" value="GARS_C"/>
    <property type="match status" value="1"/>
</dbReference>
<dbReference type="NCBIfam" id="TIGR00639">
    <property type="entry name" value="PurN"/>
    <property type="match status" value="1"/>
</dbReference>
<dbReference type="FunFam" id="3.30.470.20:FF:000018">
    <property type="entry name" value="Trifunctional purine biosynthetic protein adenosine-3"/>
    <property type="match status" value="1"/>
</dbReference>
<evidence type="ECO:0000256" key="6">
    <source>
        <dbReference type="ARBA" id="ARBA00013047"/>
    </source>
</evidence>
<dbReference type="InterPro" id="IPR037123">
    <property type="entry name" value="PRibGlycinamide_synth_C_sf"/>
</dbReference>
<dbReference type="SUPFAM" id="SSF55326">
    <property type="entry name" value="PurM N-terminal domain-like"/>
    <property type="match status" value="1"/>
</dbReference>
<dbReference type="Gene3D" id="3.40.50.20">
    <property type="match status" value="1"/>
</dbReference>
<dbReference type="Gene3D" id="3.30.1490.20">
    <property type="entry name" value="ATP-grasp fold, A domain"/>
    <property type="match status" value="1"/>
</dbReference>
<dbReference type="UniPathway" id="UPA00074">
    <property type="reaction ID" value="UER00125"/>
</dbReference>
<dbReference type="InterPro" id="IPR036921">
    <property type="entry name" value="PurM-like_N_sf"/>
</dbReference>
<dbReference type="CDD" id="cd02196">
    <property type="entry name" value="PurM"/>
    <property type="match status" value="1"/>
</dbReference>
<dbReference type="InterPro" id="IPR004607">
    <property type="entry name" value="GART"/>
</dbReference>
<evidence type="ECO:0000256" key="5">
    <source>
        <dbReference type="ARBA" id="ARBA00010280"/>
    </source>
</evidence>
<dbReference type="InterPro" id="IPR002376">
    <property type="entry name" value="Formyl_transf_N"/>
</dbReference>
<dbReference type="FunFam" id="3.90.650.10:FF:000011">
    <property type="entry name" value="Phosphoribosylformylglycinamidine cyclo-ligase"/>
    <property type="match status" value="1"/>
</dbReference>
<dbReference type="GO" id="GO:0046084">
    <property type="term" value="P:adenine biosynthetic process"/>
    <property type="evidence" value="ECO:0007669"/>
    <property type="project" value="TreeGrafter"/>
</dbReference>
<dbReference type="NCBIfam" id="TIGR00878">
    <property type="entry name" value="purM"/>
    <property type="match status" value="1"/>
</dbReference>
<dbReference type="SMART" id="SM01209">
    <property type="entry name" value="GARS_A"/>
    <property type="match status" value="1"/>
</dbReference>
<evidence type="ECO:0000256" key="13">
    <source>
        <dbReference type="ARBA" id="ARBA00022741"/>
    </source>
</evidence>
<feature type="domain" description="ATP-grasp" evidence="23">
    <location>
        <begin position="110"/>
        <end position="315"/>
    </location>
</feature>
<dbReference type="InterPro" id="IPR004733">
    <property type="entry name" value="PurM_cligase"/>
</dbReference>
<evidence type="ECO:0000256" key="12">
    <source>
        <dbReference type="ARBA" id="ARBA00022723"/>
    </source>
</evidence>
<dbReference type="InterPro" id="IPR020562">
    <property type="entry name" value="PRibGlycinamide_synth_N"/>
</dbReference>
<dbReference type="InterPro" id="IPR020559">
    <property type="entry name" value="PRibGlycinamide_synth_CS"/>
</dbReference>
<evidence type="ECO:0000256" key="17">
    <source>
        <dbReference type="ARBA" id="ARBA00023268"/>
    </source>
</evidence>
<dbReference type="EC" id="6.3.4.13" evidence="7"/>
<evidence type="ECO:0000256" key="10">
    <source>
        <dbReference type="ARBA" id="ARBA00022598"/>
    </source>
</evidence>
<sequence length="995" mass="106161">MSNVLVIGGGGREHTIAWKLAQSEKVKHVFVAPGNGGTACLAKCSNVAISEKEHEKIVSFCKDNEISLVAVGPEIPLVDGLGDKLEAAGIHCFGPCAKAAMIEGSKQFAKDIMKKYGILTAEYECFTDYEKALAYVKSVDHPVVIKASGLAAGKGVLLPERGEEEAALKEIMLDSAFGSAGDVVVIEERLEGEEVSLLCFTDGESVVAMPPSQDHKRVGDNDMGPNTGGMGAYAPAPCLPPVLRREAVENVVKKCIAGLKAEGIVYRGVLYAGLMLTAKGIEVLEFNCRFGDPETEVVLPLLDSDLYEIMLACCTGTLGEMAIQWKDASAVTVVGASQGYPGSYKKGFAITGVEEAEKNEGVTVFHAGTKQSGEQLVTSGGRVLTVTCVAATFRSALQGAYHALEQIHFEGMQFRHDIGQRAVRAGVRVAVLGSTRGTDMAAILEAIEAGKLNAQIVCVVSNIKTAGILEKARAAHIPAFHITGKDVSREEQEAKICEVLEDYAADLVLLIGYMRILSPFFFERCKKTVLNVHPSLLPEFAGGMNNNVHEAVLAAKRLETGCTVHVVTPEVDCGPIVNQQHVPVYSFDTVETLKARVQAAEGVALIQCIEKFGQGELTEMKPATESVSYADAGVDISEGDQLVENIKPFCKGTNRPGCNVDLGGFGGLFDLHGAGYGDPDTLLVACDDGVGTKVKLAFATGIHDTVGIDLVAMSVNDLIVQGAEPLFFLDYYATGHLDNKIATRVVKGICDGCKLARCALIGGETAEMPSLYAEGEYDLAGFAVGAVKRQDVLPKPTVPEMVVLGLPSSGCHSNGYSLVRKLVDLSGLQYSDPCPFQPEKTMGEVLITPTRIYVRSVLAACKTKKVAGFAHITGGGLIENIPRVLAPNTSCEIDAGSWPVLDVFRWLKATGKCSEHEMLRTFNCGIGMVVIAEKDGVEEVKAALEAEGETVYEIGRIVSTPGKNEVIMNGRVFCSVCLICERGERVWVSWTIPGR</sequence>
<dbReference type="InterPro" id="IPR020560">
    <property type="entry name" value="PRibGlycinamide_synth_C-dom"/>
</dbReference>
<keyword evidence="12" id="KW-0479">Metal-binding</keyword>
<dbReference type="InParanoid" id="D8M6G6"/>
<protein>
    <recommendedName>
        <fullName evidence="8">Phosphoribosylformylglycinamidine cyclo-ligase</fullName>
        <ecNumber evidence="6">6.3.3.1</ecNumber>
        <ecNumber evidence="7">6.3.4.13</ecNumber>
    </recommendedName>
    <alternativeName>
        <fullName evidence="19">AIR synthase</fullName>
    </alternativeName>
    <alternativeName>
        <fullName evidence="20">AIRS</fullName>
    </alternativeName>
    <alternativeName>
        <fullName evidence="18">Phosphoribosyl-aminoimidazole synthetase</fullName>
    </alternativeName>
</protein>
<evidence type="ECO:0000313" key="24">
    <source>
        <dbReference type="EMBL" id="CBK23719.2"/>
    </source>
</evidence>
<dbReference type="SUPFAM" id="SSF56059">
    <property type="entry name" value="Glutathione synthetase ATP-binding domain-like"/>
    <property type="match status" value="1"/>
</dbReference>
<dbReference type="OrthoDB" id="2018833at2759"/>
<dbReference type="Pfam" id="PF00586">
    <property type="entry name" value="AIRS"/>
    <property type="match status" value="1"/>
</dbReference>
<dbReference type="InterPro" id="IPR016185">
    <property type="entry name" value="PreATP-grasp_dom_sf"/>
</dbReference>
<dbReference type="NCBIfam" id="TIGR00877">
    <property type="entry name" value="purD"/>
    <property type="match status" value="1"/>
</dbReference>